<evidence type="ECO:0000256" key="8">
    <source>
        <dbReference type="ARBA" id="ARBA00023136"/>
    </source>
</evidence>
<dbReference type="Pfam" id="PF00999">
    <property type="entry name" value="Na_H_Exchanger"/>
    <property type="match status" value="1"/>
</dbReference>
<dbReference type="InterPro" id="IPR038770">
    <property type="entry name" value="Na+/solute_symporter_sf"/>
</dbReference>
<evidence type="ECO:0000256" key="2">
    <source>
        <dbReference type="ARBA" id="ARBA00022448"/>
    </source>
</evidence>
<keyword evidence="4" id="KW-1003">Cell membrane</keyword>
<evidence type="ECO:0000313" key="12">
    <source>
        <dbReference type="Proteomes" id="UP000029492"/>
    </source>
</evidence>
<keyword evidence="12" id="KW-1185">Reference proteome</keyword>
<dbReference type="STRING" id="693986.MOC_3796"/>
<feature type="transmembrane region" description="Helical" evidence="9">
    <location>
        <begin position="303"/>
        <end position="327"/>
    </location>
</feature>
<dbReference type="GO" id="GO:0015297">
    <property type="term" value="F:antiporter activity"/>
    <property type="evidence" value="ECO:0007669"/>
    <property type="project" value="UniProtKB-KW"/>
</dbReference>
<dbReference type="KEGG" id="mor:MOC_3796"/>
<organism evidence="11 12">
    <name type="scientific">Methylobacterium oryzae CBMB20</name>
    <dbReference type="NCBI Taxonomy" id="693986"/>
    <lineage>
        <taxon>Bacteria</taxon>
        <taxon>Pseudomonadati</taxon>
        <taxon>Pseudomonadota</taxon>
        <taxon>Alphaproteobacteria</taxon>
        <taxon>Hyphomicrobiales</taxon>
        <taxon>Methylobacteriaceae</taxon>
        <taxon>Methylobacterium</taxon>
    </lineage>
</organism>
<keyword evidence="2" id="KW-0813">Transport</keyword>
<evidence type="ECO:0000259" key="10">
    <source>
        <dbReference type="Pfam" id="PF00999"/>
    </source>
</evidence>
<feature type="domain" description="Cation/H+ exchanger transmembrane" evidence="10">
    <location>
        <begin position="13"/>
        <end position="389"/>
    </location>
</feature>
<reference evidence="11 12" key="1">
    <citation type="journal article" date="2014" name="PLoS ONE">
        <title>Genome Information of Methylobacterium oryzae, a Plant-Probiotic Methylotroph in the Phyllosphere.</title>
        <authorList>
            <person name="Kwak M.J."/>
            <person name="Jeong H."/>
            <person name="Madhaiyan M."/>
            <person name="Lee Y."/>
            <person name="Sa T.M."/>
            <person name="Oh T.K."/>
            <person name="Kim J.F."/>
        </authorList>
    </citation>
    <scope>NUCLEOTIDE SEQUENCE [LARGE SCALE GENOMIC DNA]</scope>
    <source>
        <strain evidence="11 12">CBMB20</strain>
    </source>
</reference>
<protein>
    <submittedName>
        <fullName evidence="11">Sodium/hydrogen antiporter</fullName>
    </submittedName>
</protein>
<feature type="transmembrane region" description="Helical" evidence="9">
    <location>
        <begin position="235"/>
        <end position="260"/>
    </location>
</feature>
<name>A0A089NUE6_9HYPH</name>
<evidence type="ECO:0000256" key="3">
    <source>
        <dbReference type="ARBA" id="ARBA00022449"/>
    </source>
</evidence>
<evidence type="ECO:0000256" key="7">
    <source>
        <dbReference type="ARBA" id="ARBA00023065"/>
    </source>
</evidence>
<dbReference type="Gene3D" id="1.20.1530.20">
    <property type="match status" value="1"/>
</dbReference>
<feature type="transmembrane region" description="Helical" evidence="9">
    <location>
        <begin position="194"/>
        <end position="215"/>
    </location>
</feature>
<feature type="transmembrane region" description="Helical" evidence="9">
    <location>
        <begin position="272"/>
        <end position="297"/>
    </location>
</feature>
<dbReference type="PANTHER" id="PTHR32507">
    <property type="entry name" value="NA(+)/H(+) ANTIPORTER 1"/>
    <property type="match status" value="1"/>
</dbReference>
<comment type="subcellular location">
    <subcellularLocation>
        <location evidence="1">Cell membrane</location>
        <topology evidence="1">Multi-pass membrane protein</topology>
    </subcellularLocation>
</comment>
<proteinExistence type="predicted"/>
<keyword evidence="8 9" id="KW-0472">Membrane</keyword>
<dbReference type="InterPro" id="IPR006153">
    <property type="entry name" value="Cation/H_exchanger_TM"/>
</dbReference>
<keyword evidence="6 9" id="KW-1133">Transmembrane helix</keyword>
<dbReference type="eggNOG" id="COG3263">
    <property type="taxonomic scope" value="Bacteria"/>
</dbReference>
<keyword evidence="3" id="KW-0050">Antiport</keyword>
<dbReference type="RefSeq" id="WP_193376695.1">
    <property type="nucleotide sequence ID" value="NZ_CP003811.1"/>
</dbReference>
<feature type="transmembrane region" description="Helical" evidence="9">
    <location>
        <begin position="29"/>
        <end position="49"/>
    </location>
</feature>
<keyword evidence="5 9" id="KW-0812">Transmembrane</keyword>
<evidence type="ECO:0000256" key="9">
    <source>
        <dbReference type="SAM" id="Phobius"/>
    </source>
</evidence>
<sequence>MYQTIAVLFAFVFAYSLVAVPLERSPLAGAVIFAAFGFAAGPAGLRIITVNAEAHLLQRLAEFTLALVLFTDAAKADLGVLRRSYAIPGRLLLIGLPLTILFGFLVGTILFPELGFLECALLATILAPTDAAFGKAVVTNPDLPGPVREGLNVESGLNDGICVPVLLIFLTLAAGSDPGRPPLDLTVHHFGTEIGVGLVVGGGLAVLGVGALRYAGNRGWIGSAWRQLPAVALALTAFAAAQALGGSGFIASFVGGLVAGGMARHRVVKHELLCAAEGAGDVLALSTWVLFGAVVIAQVPQRLTWAVIVYAVLSLTVIRMLPVWLALTGTGLKTDGKLFVGWFGPRGLASVVFAVIVLAADLPGRQVLTTTVAATIILSILAHGLTANALSAAFARRAAPPPPIRRKPARLLRPVLRRPLNGASRADRGHMLSRPIKRATGDAIHCGALRRARAPDP</sequence>
<accession>A0A089NUE6</accession>
<dbReference type="HOGENOM" id="CLU_008635_6_2_5"/>
<feature type="transmembrane region" description="Helical" evidence="9">
    <location>
        <begin position="91"/>
        <end position="111"/>
    </location>
</feature>
<keyword evidence="7" id="KW-0406">Ion transport</keyword>
<dbReference type="Proteomes" id="UP000029492">
    <property type="component" value="Chromosome"/>
</dbReference>
<evidence type="ECO:0000256" key="5">
    <source>
        <dbReference type="ARBA" id="ARBA00022692"/>
    </source>
</evidence>
<dbReference type="AlphaFoldDB" id="A0A089NUE6"/>
<evidence type="ECO:0000256" key="4">
    <source>
        <dbReference type="ARBA" id="ARBA00022475"/>
    </source>
</evidence>
<dbReference type="EMBL" id="CP003811">
    <property type="protein sequence ID" value="AIQ91551.1"/>
    <property type="molecule type" value="Genomic_DNA"/>
</dbReference>
<dbReference type="GO" id="GO:1902600">
    <property type="term" value="P:proton transmembrane transport"/>
    <property type="evidence" value="ECO:0007669"/>
    <property type="project" value="InterPro"/>
</dbReference>
<dbReference type="PANTHER" id="PTHR32507:SF8">
    <property type="entry name" value="CNH1P"/>
    <property type="match status" value="1"/>
</dbReference>
<dbReference type="GO" id="GO:0005886">
    <property type="term" value="C:plasma membrane"/>
    <property type="evidence" value="ECO:0007669"/>
    <property type="project" value="UniProtKB-SubCell"/>
</dbReference>
<evidence type="ECO:0000256" key="1">
    <source>
        <dbReference type="ARBA" id="ARBA00004651"/>
    </source>
</evidence>
<feature type="transmembrane region" description="Helical" evidence="9">
    <location>
        <begin position="339"/>
        <end position="360"/>
    </location>
</feature>
<evidence type="ECO:0000313" key="11">
    <source>
        <dbReference type="EMBL" id="AIQ91551.1"/>
    </source>
</evidence>
<feature type="transmembrane region" description="Helical" evidence="9">
    <location>
        <begin position="372"/>
        <end position="395"/>
    </location>
</feature>
<gene>
    <name evidence="11" type="ORF">MOC_3796</name>
</gene>
<evidence type="ECO:0000256" key="6">
    <source>
        <dbReference type="ARBA" id="ARBA00022989"/>
    </source>
</evidence>